<feature type="transmembrane region" description="Helical" evidence="11">
    <location>
        <begin position="169"/>
        <end position="187"/>
    </location>
</feature>
<feature type="transmembrane region" description="Helical" evidence="11">
    <location>
        <begin position="144"/>
        <end position="163"/>
    </location>
</feature>
<dbReference type="SUPFAM" id="SSF52540">
    <property type="entry name" value="P-loop containing nucleoside triphosphate hydrolases"/>
    <property type="match status" value="1"/>
</dbReference>
<keyword evidence="6 14" id="KW-0067">ATP-binding</keyword>
<dbReference type="InterPro" id="IPR011917">
    <property type="entry name" value="ABC_transpr_lipidA"/>
</dbReference>
<evidence type="ECO:0000256" key="5">
    <source>
        <dbReference type="ARBA" id="ARBA00022741"/>
    </source>
</evidence>
<dbReference type="PROSITE" id="PS00211">
    <property type="entry name" value="ABC_TRANSPORTER_1"/>
    <property type="match status" value="1"/>
</dbReference>
<keyword evidence="9" id="KW-0445">Lipid transport</keyword>
<dbReference type="SUPFAM" id="SSF90123">
    <property type="entry name" value="ABC transporter transmembrane region"/>
    <property type="match status" value="1"/>
</dbReference>
<dbReference type="InterPro" id="IPR017871">
    <property type="entry name" value="ABC_transporter-like_CS"/>
</dbReference>
<dbReference type="CDD" id="cd18552">
    <property type="entry name" value="ABC_6TM_MsbA_like"/>
    <property type="match status" value="1"/>
</dbReference>
<dbReference type="PANTHER" id="PTHR43394">
    <property type="entry name" value="ATP-DEPENDENT PERMEASE MDL1, MITOCHONDRIAL"/>
    <property type="match status" value="1"/>
</dbReference>
<dbReference type="GO" id="GO:0016887">
    <property type="term" value="F:ATP hydrolysis activity"/>
    <property type="evidence" value="ECO:0007669"/>
    <property type="project" value="InterPro"/>
</dbReference>
<evidence type="ECO:0000259" key="12">
    <source>
        <dbReference type="PROSITE" id="PS50893"/>
    </source>
</evidence>
<dbReference type="FunFam" id="3.40.50.300:FF:000140">
    <property type="entry name" value="Lipid A export ATP-binding/permease protein MsbA"/>
    <property type="match status" value="1"/>
</dbReference>
<evidence type="ECO:0000256" key="2">
    <source>
        <dbReference type="ARBA" id="ARBA00022448"/>
    </source>
</evidence>
<dbReference type="NCBIfam" id="TIGR02203">
    <property type="entry name" value="MsbA_lipidA"/>
    <property type="match status" value="1"/>
</dbReference>
<dbReference type="Gene3D" id="3.40.50.300">
    <property type="entry name" value="P-loop containing nucleotide triphosphate hydrolases"/>
    <property type="match status" value="1"/>
</dbReference>
<evidence type="ECO:0000256" key="1">
    <source>
        <dbReference type="ARBA" id="ARBA00004651"/>
    </source>
</evidence>
<accession>A0A2A2F9G9</accession>
<evidence type="ECO:0000256" key="10">
    <source>
        <dbReference type="ARBA" id="ARBA00023136"/>
    </source>
</evidence>
<dbReference type="RefSeq" id="WP_095616961.1">
    <property type="nucleotide sequence ID" value="NZ_NSKD01000002.1"/>
</dbReference>
<dbReference type="Pfam" id="PF00005">
    <property type="entry name" value="ABC_tran"/>
    <property type="match status" value="1"/>
</dbReference>
<name>A0A2A2F9G9_9GAMM</name>
<keyword evidence="10 11" id="KW-0472">Membrane</keyword>
<proteinExistence type="predicted"/>
<dbReference type="PANTHER" id="PTHR43394:SF1">
    <property type="entry name" value="ATP-BINDING CASSETTE SUB-FAMILY B MEMBER 10, MITOCHONDRIAL"/>
    <property type="match status" value="1"/>
</dbReference>
<reference evidence="14 15" key="1">
    <citation type="submission" date="2017-08" db="EMBL/GenBank/DDBJ databases">
        <title>Halovibrio sewagensis sp. nov., isolated from wastewater of high salinity.</title>
        <authorList>
            <person name="Dong X."/>
            <person name="Zhang G."/>
        </authorList>
    </citation>
    <scope>NUCLEOTIDE SEQUENCE [LARGE SCALE GENOMIC DNA]</scope>
    <source>
        <strain evidence="14 15">YL5-2</strain>
    </source>
</reference>
<evidence type="ECO:0000259" key="13">
    <source>
        <dbReference type="PROSITE" id="PS50929"/>
    </source>
</evidence>
<dbReference type="InterPro" id="IPR027417">
    <property type="entry name" value="P-loop_NTPase"/>
</dbReference>
<dbReference type="GO" id="GO:0015421">
    <property type="term" value="F:ABC-type oligopeptide transporter activity"/>
    <property type="evidence" value="ECO:0007669"/>
    <property type="project" value="TreeGrafter"/>
</dbReference>
<dbReference type="Proteomes" id="UP000218896">
    <property type="component" value="Unassembled WGS sequence"/>
</dbReference>
<keyword evidence="7" id="KW-1278">Translocase</keyword>
<sequence length="586" mass="65263">MANDSEISDLTNWQVYKRLLRYAIPFWVAFAVATLGNAIYAGASTAMAWSMEFVIEALQNPTPENRRFLPLLIIGVFTIRGVGFFLSKYYMNYVGRNIVNVMRVQVFDHLMRVPSRFYDQTSSGHLVSKITFNIEQVTDAATEAVTIILREGLTVVGLLGFMFYTNWKLTLLFLAVGPLIGWIISYVSRRFRTISRRIQYSMGDVTHVSSEAITGYRVVRTFGGAERESSRFRKVSWDNLRQSLKMAKTQAISTPVVQVLVSLAIGALIWVALSPEFQDTMTTGQFVAFITAASTMAKPVRQLTSVHAKIQKGIAASQSIFESIDYPEEEDTGTRDPGRVDGRIDFQDLWFHYQEQYEYVLKGINLNVAAGETLALVGRSGSGKSTLVSLIPRFYELTDGDIRIDDVSVRDFKLEALRRQIALVTQSVVLFNDTVANNIAYGEMSGASRDVVREAARKAHALSFIEDLPQGFDTMVGDNGVLLSGGQRQRLAIARALIKDAPILILDEATSALDTESERHIQEALEEVMAGRTTLVIAHRLSTIESADRIAVMDGGRLVEIGSHRELIEHDGAYAALHRLQFSDDA</sequence>
<keyword evidence="4 11" id="KW-0812">Transmembrane</keyword>
<dbReference type="SMART" id="SM00382">
    <property type="entry name" value="AAA"/>
    <property type="match status" value="1"/>
</dbReference>
<evidence type="ECO:0000256" key="11">
    <source>
        <dbReference type="SAM" id="Phobius"/>
    </source>
</evidence>
<organism evidence="14 15">
    <name type="scientific">Halovibrio salipaludis</name>
    <dbReference type="NCBI Taxonomy" id="2032626"/>
    <lineage>
        <taxon>Bacteria</taxon>
        <taxon>Pseudomonadati</taxon>
        <taxon>Pseudomonadota</taxon>
        <taxon>Gammaproteobacteria</taxon>
        <taxon>Oceanospirillales</taxon>
        <taxon>Halomonadaceae</taxon>
        <taxon>Halovibrio</taxon>
    </lineage>
</organism>
<evidence type="ECO:0000313" key="15">
    <source>
        <dbReference type="Proteomes" id="UP000218896"/>
    </source>
</evidence>
<feature type="transmembrane region" description="Helical" evidence="11">
    <location>
        <begin position="26"/>
        <end position="48"/>
    </location>
</feature>
<comment type="caution">
    <text evidence="14">The sequence shown here is derived from an EMBL/GenBank/DDBJ whole genome shotgun (WGS) entry which is preliminary data.</text>
</comment>
<dbReference type="GO" id="GO:0005886">
    <property type="term" value="C:plasma membrane"/>
    <property type="evidence" value="ECO:0007669"/>
    <property type="project" value="UniProtKB-SubCell"/>
</dbReference>
<dbReference type="EMBL" id="NSKD01000002">
    <property type="protein sequence ID" value="PAU81235.1"/>
    <property type="molecule type" value="Genomic_DNA"/>
</dbReference>
<keyword evidence="15" id="KW-1185">Reference proteome</keyword>
<keyword evidence="2" id="KW-0813">Transport</keyword>
<evidence type="ECO:0000256" key="6">
    <source>
        <dbReference type="ARBA" id="ARBA00022840"/>
    </source>
</evidence>
<protein>
    <submittedName>
        <fullName evidence="14">Lipid A export permease/ATP-binding protein MsbA</fullName>
    </submittedName>
</protein>
<dbReference type="InterPro" id="IPR011527">
    <property type="entry name" value="ABC1_TM_dom"/>
</dbReference>
<dbReference type="Gene3D" id="1.20.1560.10">
    <property type="entry name" value="ABC transporter type 1, transmembrane domain"/>
    <property type="match status" value="1"/>
</dbReference>
<dbReference type="GO" id="GO:0005524">
    <property type="term" value="F:ATP binding"/>
    <property type="evidence" value="ECO:0007669"/>
    <property type="project" value="UniProtKB-KW"/>
</dbReference>
<feature type="domain" description="ABC transporter" evidence="12">
    <location>
        <begin position="344"/>
        <end position="580"/>
    </location>
</feature>
<dbReference type="InterPro" id="IPR036640">
    <property type="entry name" value="ABC1_TM_sf"/>
</dbReference>
<evidence type="ECO:0000256" key="9">
    <source>
        <dbReference type="ARBA" id="ARBA00023055"/>
    </source>
</evidence>
<dbReference type="InterPro" id="IPR039421">
    <property type="entry name" value="Type_1_exporter"/>
</dbReference>
<dbReference type="PROSITE" id="PS50893">
    <property type="entry name" value="ABC_TRANSPORTER_2"/>
    <property type="match status" value="1"/>
</dbReference>
<dbReference type="InterPro" id="IPR003439">
    <property type="entry name" value="ABC_transporter-like_ATP-bd"/>
</dbReference>
<evidence type="ECO:0000313" key="14">
    <source>
        <dbReference type="EMBL" id="PAU81235.1"/>
    </source>
</evidence>
<dbReference type="AlphaFoldDB" id="A0A2A2F9G9"/>
<dbReference type="Pfam" id="PF00664">
    <property type="entry name" value="ABC_membrane"/>
    <property type="match status" value="1"/>
</dbReference>
<feature type="transmembrane region" description="Helical" evidence="11">
    <location>
        <begin position="251"/>
        <end position="273"/>
    </location>
</feature>
<feature type="transmembrane region" description="Helical" evidence="11">
    <location>
        <begin position="68"/>
        <end position="86"/>
    </location>
</feature>
<evidence type="ECO:0000256" key="8">
    <source>
        <dbReference type="ARBA" id="ARBA00022989"/>
    </source>
</evidence>
<dbReference type="InterPro" id="IPR003593">
    <property type="entry name" value="AAA+_ATPase"/>
</dbReference>
<dbReference type="GO" id="GO:0034040">
    <property type="term" value="F:ATPase-coupled lipid transmembrane transporter activity"/>
    <property type="evidence" value="ECO:0007669"/>
    <property type="project" value="InterPro"/>
</dbReference>
<evidence type="ECO:0000256" key="7">
    <source>
        <dbReference type="ARBA" id="ARBA00022967"/>
    </source>
</evidence>
<keyword evidence="8 11" id="KW-1133">Transmembrane helix</keyword>
<evidence type="ECO:0000256" key="3">
    <source>
        <dbReference type="ARBA" id="ARBA00022475"/>
    </source>
</evidence>
<feature type="domain" description="ABC transmembrane type-1" evidence="13">
    <location>
        <begin position="27"/>
        <end position="312"/>
    </location>
</feature>
<evidence type="ECO:0000256" key="4">
    <source>
        <dbReference type="ARBA" id="ARBA00022692"/>
    </source>
</evidence>
<keyword evidence="3" id="KW-1003">Cell membrane</keyword>
<dbReference type="PROSITE" id="PS50929">
    <property type="entry name" value="ABC_TM1F"/>
    <property type="match status" value="1"/>
</dbReference>
<comment type="subcellular location">
    <subcellularLocation>
        <location evidence="1">Cell membrane</location>
        <topology evidence="1">Multi-pass membrane protein</topology>
    </subcellularLocation>
</comment>
<dbReference type="OrthoDB" id="9806127at2"/>
<keyword evidence="5" id="KW-0547">Nucleotide-binding</keyword>
<gene>
    <name evidence="14" type="primary">msbA</name>
    <name evidence="14" type="ORF">CK501_06665</name>
</gene>